<keyword evidence="1" id="KW-0732">Signal</keyword>
<protein>
    <submittedName>
        <fullName evidence="2">Outer membrane lipoprotein-sorting protein</fullName>
    </submittedName>
</protein>
<dbReference type="EMBL" id="JAIVEX010000003">
    <property type="protein sequence ID" value="MDB0521482.1"/>
    <property type="molecule type" value="Genomic_DNA"/>
</dbReference>
<gene>
    <name evidence="2" type="ORF">LBW55_07630</name>
</gene>
<proteinExistence type="predicted"/>
<accession>A0AAE3NDD0</accession>
<keyword evidence="2" id="KW-0449">Lipoprotein</keyword>
<organism evidence="2 3">
    <name type="scientific">Ralstonia solanacearum</name>
    <name type="common">Pseudomonas solanacearum</name>
    <dbReference type="NCBI Taxonomy" id="305"/>
    <lineage>
        <taxon>Bacteria</taxon>
        <taxon>Pseudomonadati</taxon>
        <taxon>Pseudomonadota</taxon>
        <taxon>Betaproteobacteria</taxon>
        <taxon>Burkholderiales</taxon>
        <taxon>Burkholderiaceae</taxon>
        <taxon>Ralstonia</taxon>
        <taxon>Ralstonia solanacearum species complex</taxon>
    </lineage>
</organism>
<sequence>MTRLYFLALGLTCTLAASAAVAADAASAGRLSAAQIAERNVAARGGLQAWRAVNTMVMAGQIEAGGKKNTALPFVMTMKRPHKNRFEIRFQGQTALQVYDGFQGWKVRPFLGRNEVDPYTPDELKSAAASAELDGPLMDYAGKGTQIAVQGVETVEGHRAYKLKLTMKDGSTRHLWIDASTFLDLKTDGEPRRLDGKMHDVAVYFRDYRIEHGLKVPHVLETAVQGVKQTHKITIERVTVNAPADDALFAKPQLASAQTARQ</sequence>
<feature type="signal peptide" evidence="1">
    <location>
        <begin position="1"/>
        <end position="22"/>
    </location>
</feature>
<feature type="chain" id="PRO_5042117492" evidence="1">
    <location>
        <begin position="23"/>
        <end position="262"/>
    </location>
</feature>
<dbReference type="Proteomes" id="UP001143674">
    <property type="component" value="Unassembled WGS sequence"/>
</dbReference>
<dbReference type="AlphaFoldDB" id="A0AAE3NDD0"/>
<evidence type="ECO:0000313" key="2">
    <source>
        <dbReference type="EMBL" id="MDB0521482.1"/>
    </source>
</evidence>
<dbReference type="Gene3D" id="2.50.20.10">
    <property type="entry name" value="Lipoprotein localisation LolA/LolB/LppX"/>
    <property type="match status" value="1"/>
</dbReference>
<dbReference type="RefSeq" id="WP_184849460.1">
    <property type="nucleotide sequence ID" value="NZ_JABZEH010000001.1"/>
</dbReference>
<name>A0AAE3NDD0_RALSL</name>
<evidence type="ECO:0000313" key="3">
    <source>
        <dbReference type="Proteomes" id="UP001143674"/>
    </source>
</evidence>
<comment type="caution">
    <text evidence="2">The sequence shown here is derived from an EMBL/GenBank/DDBJ whole genome shotgun (WGS) entry which is preliminary data.</text>
</comment>
<reference evidence="2" key="1">
    <citation type="submission" date="2021-09" db="EMBL/GenBank/DDBJ databases">
        <title>Genomic analysis of Ralstonia spp.</title>
        <authorList>
            <person name="Aburjaile F."/>
            <person name="Ariute J.C."/>
            <person name="Pais A.K.L."/>
            <person name="Albuquerque G.M.R."/>
            <person name="Silva A.M.F."/>
            <person name="Brenig B."/>
            <person name="Azevedo V."/>
            <person name="Matiuzzi M."/>
            <person name="Ramos R."/>
            <person name="Goes-Neto A."/>
            <person name="Soares S."/>
            <person name="Iseppon A.M.B."/>
            <person name="Souza E."/>
            <person name="Gama M."/>
        </authorList>
    </citation>
    <scope>NUCLEOTIDE SEQUENCE</scope>
    <source>
        <strain evidence="2">B4</strain>
    </source>
</reference>
<evidence type="ECO:0000256" key="1">
    <source>
        <dbReference type="SAM" id="SignalP"/>
    </source>
</evidence>